<feature type="coiled-coil region" evidence="1">
    <location>
        <begin position="72"/>
        <end position="235"/>
    </location>
</feature>
<keyword evidence="3" id="KW-0472">Membrane</keyword>
<keyword evidence="3" id="KW-0812">Transmembrane</keyword>
<feature type="transmembrane region" description="Helical" evidence="3">
    <location>
        <begin position="387"/>
        <end position="407"/>
    </location>
</feature>
<dbReference type="EMBL" id="CP026249">
    <property type="protein sequence ID" value="AWP04269.1"/>
    <property type="molecule type" value="Genomic_DNA"/>
</dbReference>
<evidence type="ECO:0000313" key="5">
    <source>
        <dbReference type="Proteomes" id="UP000246464"/>
    </source>
</evidence>
<keyword evidence="4" id="KW-0966">Cell projection</keyword>
<name>A0A2U9BKQ3_SCOMX</name>
<organism evidence="4 5">
    <name type="scientific">Scophthalmus maximus</name>
    <name type="common">Turbot</name>
    <name type="synonym">Psetta maxima</name>
    <dbReference type="NCBI Taxonomy" id="52904"/>
    <lineage>
        <taxon>Eukaryota</taxon>
        <taxon>Metazoa</taxon>
        <taxon>Chordata</taxon>
        <taxon>Craniata</taxon>
        <taxon>Vertebrata</taxon>
        <taxon>Euteleostomi</taxon>
        <taxon>Actinopterygii</taxon>
        <taxon>Neopterygii</taxon>
        <taxon>Teleostei</taxon>
        <taxon>Neoteleostei</taxon>
        <taxon>Acanthomorphata</taxon>
        <taxon>Carangaria</taxon>
        <taxon>Pleuronectiformes</taxon>
        <taxon>Pleuronectoidei</taxon>
        <taxon>Scophthalmidae</taxon>
        <taxon>Scophthalmus</taxon>
    </lineage>
</organism>
<gene>
    <name evidence="4" type="ORF">SMAX5B_006494</name>
</gene>
<keyword evidence="4" id="KW-0969">Cilium</keyword>
<accession>A0A2U9BKQ3</accession>
<sequence length="427" mass="48647">MEQDSLNASLSDSEQGSCSCSTSHERLQRIAEFKRLTDMLIAENKNLLATVQDLQDRENYLRHLTKNAEFRLTECQAENENMYADIHALQENEKVMKKTNKNLTAEVDHLQRGIGNLRKEVCGLQCQLNESQEELRDRDEIKQELDHVKSLIKKQQAELRRLTTALHYRQEHEEFMNIEKNIGMDYLAQLESQIEIQNKQTKDLKTTVEDLHYQLEEAQQLLLKKDELIKEKNREMDYNQQVIMKCYTLTMNLKKLLGDLMVQMMRRQKGKIQAGKDYLRAKSWALESPAVEVQQESPAAKVLLQEFPAAEVVVQESPAAEVLLRESPAAEVLLQETPAVEVLLQETPAAEVLLQESPAFEVLPQESAHLQEIPASKSGWRYYGKRLLIVGLCAAGITAAGILISAATPTTIPILRRGGGIGRPWYL</sequence>
<evidence type="ECO:0000256" key="3">
    <source>
        <dbReference type="SAM" id="Phobius"/>
    </source>
</evidence>
<evidence type="ECO:0000313" key="4">
    <source>
        <dbReference type="EMBL" id="AWP04269.1"/>
    </source>
</evidence>
<evidence type="ECO:0000256" key="2">
    <source>
        <dbReference type="SAM" id="MobiDB-lite"/>
    </source>
</evidence>
<keyword evidence="5" id="KW-1185">Reference proteome</keyword>
<evidence type="ECO:0000256" key="1">
    <source>
        <dbReference type="SAM" id="Coils"/>
    </source>
</evidence>
<keyword evidence="4" id="KW-0282">Flagellum</keyword>
<dbReference type="AlphaFoldDB" id="A0A2U9BKQ3"/>
<keyword evidence="1" id="KW-0175">Coiled coil</keyword>
<dbReference type="Proteomes" id="UP000246464">
    <property type="component" value="Chromosome 7"/>
</dbReference>
<proteinExistence type="predicted"/>
<keyword evidence="3" id="KW-1133">Transmembrane helix</keyword>
<protein>
    <submittedName>
        <fullName evidence="4">Putative flagellar attachment zone protein 1-like</fullName>
    </submittedName>
</protein>
<feature type="region of interest" description="Disordered" evidence="2">
    <location>
        <begin position="1"/>
        <end position="21"/>
    </location>
</feature>
<reference evidence="4 5" key="1">
    <citation type="submission" date="2017-12" db="EMBL/GenBank/DDBJ databases">
        <title>Integrating genomic resources of turbot (Scophthalmus maximus) in depth evaluation of genetic and physical mapping variation across individuals.</title>
        <authorList>
            <person name="Martinez P."/>
        </authorList>
    </citation>
    <scope>NUCLEOTIDE SEQUENCE [LARGE SCALE GENOMIC DNA]</scope>
</reference>